<organism evidence="1">
    <name type="scientific">marine sediment metagenome</name>
    <dbReference type="NCBI Taxonomy" id="412755"/>
    <lineage>
        <taxon>unclassified sequences</taxon>
        <taxon>metagenomes</taxon>
        <taxon>ecological metagenomes</taxon>
    </lineage>
</organism>
<protein>
    <submittedName>
        <fullName evidence="1">Uncharacterized protein</fullName>
    </submittedName>
</protein>
<comment type="caution">
    <text evidence="1">The sequence shown here is derived from an EMBL/GenBank/DDBJ whole genome shotgun (WGS) entry which is preliminary data.</text>
</comment>
<proteinExistence type="predicted"/>
<dbReference type="AlphaFoldDB" id="A0A0F9Q8B6"/>
<dbReference type="EMBL" id="LAZR01005243">
    <property type="protein sequence ID" value="KKN01598.1"/>
    <property type="molecule type" value="Genomic_DNA"/>
</dbReference>
<sequence>MPEPLLKAGYHEASYEDESGRKFAVLLPPGVPDEDARMGIMLGPIVDLADVGLPLPLEIRLHNGLFSRRIFTYDDARRRPADVHGALMAALKIDAVKVIESYHVAGVD</sequence>
<accession>A0A0F9Q8B6</accession>
<evidence type="ECO:0000313" key="1">
    <source>
        <dbReference type="EMBL" id="KKN01598.1"/>
    </source>
</evidence>
<gene>
    <name evidence="1" type="ORF">LCGC14_1126180</name>
</gene>
<reference evidence="1" key="1">
    <citation type="journal article" date="2015" name="Nature">
        <title>Complex archaea that bridge the gap between prokaryotes and eukaryotes.</title>
        <authorList>
            <person name="Spang A."/>
            <person name="Saw J.H."/>
            <person name="Jorgensen S.L."/>
            <person name="Zaremba-Niedzwiedzka K."/>
            <person name="Martijn J."/>
            <person name="Lind A.E."/>
            <person name="van Eijk R."/>
            <person name="Schleper C."/>
            <person name="Guy L."/>
            <person name="Ettema T.J."/>
        </authorList>
    </citation>
    <scope>NUCLEOTIDE SEQUENCE</scope>
</reference>
<name>A0A0F9Q8B6_9ZZZZ</name>